<protein>
    <submittedName>
        <fullName evidence="1">Uncharacterized protein</fullName>
    </submittedName>
</protein>
<feature type="non-terminal residue" evidence="1">
    <location>
        <position position="1"/>
    </location>
</feature>
<gene>
    <name evidence="1" type="primary">Nfu_g_1_025809</name>
</gene>
<sequence length="45" mass="4907">LAIKAGFVLPEVVKSCRRSKKSCQPLSPLFTCILRSEAASGTAWR</sequence>
<feature type="non-terminal residue" evidence="1">
    <location>
        <position position="45"/>
    </location>
</feature>
<proteinExistence type="predicted"/>
<organism evidence="1">
    <name type="scientific">Nothobranchius furzeri</name>
    <name type="common">Turquoise killifish</name>
    <dbReference type="NCBI Taxonomy" id="105023"/>
    <lineage>
        <taxon>Eukaryota</taxon>
        <taxon>Metazoa</taxon>
        <taxon>Chordata</taxon>
        <taxon>Craniata</taxon>
        <taxon>Vertebrata</taxon>
        <taxon>Euteleostomi</taxon>
        <taxon>Actinopterygii</taxon>
        <taxon>Neopterygii</taxon>
        <taxon>Teleostei</taxon>
        <taxon>Neoteleostei</taxon>
        <taxon>Acanthomorphata</taxon>
        <taxon>Ovalentaria</taxon>
        <taxon>Atherinomorphae</taxon>
        <taxon>Cyprinodontiformes</taxon>
        <taxon>Nothobranchiidae</taxon>
        <taxon>Nothobranchius</taxon>
    </lineage>
</organism>
<dbReference type="AlphaFoldDB" id="A0A1A8UG95"/>
<accession>A0A1A8UG95</accession>
<evidence type="ECO:0000313" key="1">
    <source>
        <dbReference type="EMBL" id="SBS47339.1"/>
    </source>
</evidence>
<reference evidence="1" key="2">
    <citation type="submission" date="2016-06" db="EMBL/GenBank/DDBJ databases">
        <title>The genome of a short-lived fish provides insights into sex chromosome evolution and the genetic control of aging.</title>
        <authorList>
            <person name="Reichwald K."/>
            <person name="Felder M."/>
            <person name="Petzold A."/>
            <person name="Koch P."/>
            <person name="Groth M."/>
            <person name="Platzer M."/>
        </authorList>
    </citation>
    <scope>NUCLEOTIDE SEQUENCE</scope>
    <source>
        <tissue evidence="1">Brain</tissue>
    </source>
</reference>
<name>A0A1A8UG95_NOTFU</name>
<reference evidence="1" key="1">
    <citation type="submission" date="2016-05" db="EMBL/GenBank/DDBJ databases">
        <authorList>
            <person name="Lavstsen T."/>
            <person name="Jespersen J.S."/>
        </authorList>
    </citation>
    <scope>NUCLEOTIDE SEQUENCE</scope>
    <source>
        <tissue evidence="1">Brain</tissue>
    </source>
</reference>
<dbReference type="EMBL" id="HAEJ01006882">
    <property type="protein sequence ID" value="SBS47339.1"/>
    <property type="molecule type" value="Transcribed_RNA"/>
</dbReference>